<name>A0ABV9KYX6_9BACT</name>
<feature type="domain" description="Response regulatory" evidence="6">
    <location>
        <begin position="3"/>
        <end position="119"/>
    </location>
</feature>
<dbReference type="CDD" id="cd00383">
    <property type="entry name" value="trans_reg_C"/>
    <property type="match status" value="1"/>
</dbReference>
<keyword evidence="2" id="KW-0902">Two-component regulatory system</keyword>
<dbReference type="InterPro" id="IPR036388">
    <property type="entry name" value="WH-like_DNA-bd_sf"/>
</dbReference>
<evidence type="ECO:0000259" key="6">
    <source>
        <dbReference type="PROSITE" id="PS50110"/>
    </source>
</evidence>
<evidence type="ECO:0000256" key="4">
    <source>
        <dbReference type="PROSITE-ProRule" id="PRU00169"/>
    </source>
</evidence>
<dbReference type="EMBL" id="JBHSGN010000103">
    <property type="protein sequence ID" value="MFC4675460.1"/>
    <property type="molecule type" value="Genomic_DNA"/>
</dbReference>
<feature type="domain" description="OmpR/PhoB-type" evidence="7">
    <location>
        <begin position="131"/>
        <end position="228"/>
    </location>
</feature>
<dbReference type="Proteomes" id="UP001596023">
    <property type="component" value="Unassembled WGS sequence"/>
</dbReference>
<dbReference type="Gene3D" id="3.40.50.2300">
    <property type="match status" value="1"/>
</dbReference>
<dbReference type="InterPro" id="IPR016032">
    <property type="entry name" value="Sig_transdc_resp-reg_C-effctor"/>
</dbReference>
<dbReference type="SMART" id="SM00862">
    <property type="entry name" value="Trans_reg_C"/>
    <property type="match status" value="1"/>
</dbReference>
<evidence type="ECO:0000313" key="9">
    <source>
        <dbReference type="Proteomes" id="UP001596023"/>
    </source>
</evidence>
<protein>
    <submittedName>
        <fullName evidence="8">Response regulator transcription factor</fullName>
    </submittedName>
</protein>
<keyword evidence="9" id="KW-1185">Reference proteome</keyword>
<dbReference type="InterPro" id="IPR001789">
    <property type="entry name" value="Sig_transdc_resp-reg_receiver"/>
</dbReference>
<dbReference type="InterPro" id="IPR011006">
    <property type="entry name" value="CheY-like_superfamily"/>
</dbReference>
<proteinExistence type="predicted"/>
<organism evidence="8 9">
    <name type="scientific">Dysgonomonas termitidis</name>
    <dbReference type="NCBI Taxonomy" id="1516126"/>
    <lineage>
        <taxon>Bacteria</taxon>
        <taxon>Pseudomonadati</taxon>
        <taxon>Bacteroidota</taxon>
        <taxon>Bacteroidia</taxon>
        <taxon>Bacteroidales</taxon>
        <taxon>Dysgonomonadaceae</taxon>
        <taxon>Dysgonomonas</taxon>
    </lineage>
</organism>
<evidence type="ECO:0000256" key="3">
    <source>
        <dbReference type="ARBA" id="ARBA00023125"/>
    </source>
</evidence>
<comment type="caution">
    <text evidence="8">The sequence shown here is derived from an EMBL/GenBank/DDBJ whole genome shotgun (WGS) entry which is preliminary data.</text>
</comment>
<feature type="modified residue" description="4-aspartylphosphate" evidence="4">
    <location>
        <position position="54"/>
    </location>
</feature>
<dbReference type="SMART" id="SM00448">
    <property type="entry name" value="REC"/>
    <property type="match status" value="1"/>
</dbReference>
<keyword evidence="1 4" id="KW-0597">Phosphoprotein</keyword>
<dbReference type="PANTHER" id="PTHR48111">
    <property type="entry name" value="REGULATOR OF RPOS"/>
    <property type="match status" value="1"/>
</dbReference>
<dbReference type="SUPFAM" id="SSF46894">
    <property type="entry name" value="C-terminal effector domain of the bipartite response regulators"/>
    <property type="match status" value="1"/>
</dbReference>
<dbReference type="SUPFAM" id="SSF52172">
    <property type="entry name" value="CheY-like"/>
    <property type="match status" value="1"/>
</dbReference>
<dbReference type="PROSITE" id="PS50110">
    <property type="entry name" value="RESPONSE_REGULATORY"/>
    <property type="match status" value="1"/>
</dbReference>
<dbReference type="InterPro" id="IPR039420">
    <property type="entry name" value="WalR-like"/>
</dbReference>
<dbReference type="InterPro" id="IPR001867">
    <property type="entry name" value="OmpR/PhoB-type_DNA-bd"/>
</dbReference>
<dbReference type="PANTHER" id="PTHR48111:SF40">
    <property type="entry name" value="PHOSPHATE REGULON TRANSCRIPTIONAL REGULATORY PROTEIN PHOB"/>
    <property type="match status" value="1"/>
</dbReference>
<dbReference type="Pfam" id="PF00486">
    <property type="entry name" value="Trans_reg_C"/>
    <property type="match status" value="1"/>
</dbReference>
<feature type="DNA-binding region" description="OmpR/PhoB-type" evidence="5">
    <location>
        <begin position="131"/>
        <end position="228"/>
    </location>
</feature>
<reference evidence="9" key="1">
    <citation type="journal article" date="2019" name="Int. J. Syst. Evol. Microbiol.">
        <title>The Global Catalogue of Microorganisms (GCM) 10K type strain sequencing project: providing services to taxonomists for standard genome sequencing and annotation.</title>
        <authorList>
            <consortium name="The Broad Institute Genomics Platform"/>
            <consortium name="The Broad Institute Genome Sequencing Center for Infectious Disease"/>
            <person name="Wu L."/>
            <person name="Ma J."/>
        </authorList>
    </citation>
    <scope>NUCLEOTIDE SEQUENCE [LARGE SCALE GENOMIC DNA]</scope>
    <source>
        <strain evidence="9">CCUG 66188</strain>
    </source>
</reference>
<evidence type="ECO:0000313" key="8">
    <source>
        <dbReference type="EMBL" id="MFC4675460.1"/>
    </source>
</evidence>
<sequence>MIKLLLIEDDINLAYIIKSSLEEIIGGYEVITSVNGDEGLQILADYTPDVIVSDIDMPILNGIDMVKHIRKSNTDIPIIFATGKSSSTDVKIGYEAGVNNYIKKPFLPDELDAHIKALMQLKYNQVIKHKEKIYKIGKYLFDPTLYHLDYNSKKQNLTSRESQILNLLCDKKGEVVLREDILIKFWGTNDYFTSRSLDVFISKMRRYLSEDASISIKNIKGVGLILACE</sequence>
<dbReference type="CDD" id="cd17574">
    <property type="entry name" value="REC_OmpR"/>
    <property type="match status" value="1"/>
</dbReference>
<dbReference type="RefSeq" id="WP_379998715.1">
    <property type="nucleotide sequence ID" value="NZ_JBHSGN010000103.1"/>
</dbReference>
<gene>
    <name evidence="8" type="ORF">ACFO6W_17345</name>
</gene>
<accession>A0ABV9KYX6</accession>
<dbReference type="Gene3D" id="1.10.10.10">
    <property type="entry name" value="Winged helix-like DNA-binding domain superfamily/Winged helix DNA-binding domain"/>
    <property type="match status" value="1"/>
</dbReference>
<dbReference type="PROSITE" id="PS51755">
    <property type="entry name" value="OMPR_PHOB"/>
    <property type="match status" value="1"/>
</dbReference>
<dbReference type="Pfam" id="PF00072">
    <property type="entry name" value="Response_reg"/>
    <property type="match status" value="1"/>
</dbReference>
<evidence type="ECO:0000256" key="1">
    <source>
        <dbReference type="ARBA" id="ARBA00022553"/>
    </source>
</evidence>
<evidence type="ECO:0000256" key="5">
    <source>
        <dbReference type="PROSITE-ProRule" id="PRU01091"/>
    </source>
</evidence>
<keyword evidence="3 5" id="KW-0238">DNA-binding</keyword>
<evidence type="ECO:0000256" key="2">
    <source>
        <dbReference type="ARBA" id="ARBA00023012"/>
    </source>
</evidence>
<evidence type="ECO:0000259" key="7">
    <source>
        <dbReference type="PROSITE" id="PS51755"/>
    </source>
</evidence>